<evidence type="ECO:0000313" key="3">
    <source>
        <dbReference type="Proteomes" id="UP000031135"/>
    </source>
</evidence>
<reference evidence="2 3" key="1">
    <citation type="journal article" date="2014" name="Genome Biol. Evol.">
        <title>Comparative Genomics of the Campylobacter lari Group.</title>
        <authorList>
            <person name="Miller W.G."/>
            <person name="Yee E."/>
            <person name="Chapman M.H."/>
            <person name="Smith T.P."/>
            <person name="Bono J.L."/>
            <person name="Huynh S."/>
            <person name="Parker C.T."/>
            <person name="Vandamme P."/>
            <person name="Luong K."/>
            <person name="Korlach J."/>
        </authorList>
    </citation>
    <scope>NUCLEOTIDE SEQUENCE [LARGE SCALE GENOMIC DNA]</scope>
    <source>
        <strain evidence="2 3">LMG 24374</strain>
    </source>
</reference>
<protein>
    <submittedName>
        <fullName evidence="2">Type III restriction/modification system, res subunit</fullName>
    </submittedName>
</protein>
<dbReference type="PANTHER" id="PTHR47396">
    <property type="entry name" value="TYPE I RESTRICTION ENZYME ECOKI R PROTEIN"/>
    <property type="match status" value="1"/>
</dbReference>
<dbReference type="REBASE" id="101393">
    <property type="entry name" value="Csu24374ORF1458P"/>
</dbReference>
<dbReference type="EMBL" id="CP007772">
    <property type="protein sequence ID" value="AJC91282.1"/>
    <property type="molecule type" value="Genomic_DNA"/>
</dbReference>
<dbReference type="InterPro" id="IPR006935">
    <property type="entry name" value="Helicase/UvrB_N"/>
</dbReference>
<organism evidence="2 3">
    <name type="scientific">Campylobacter subantarcticus LMG 24374</name>
    <dbReference type="NCBI Taxonomy" id="1388751"/>
    <lineage>
        <taxon>Bacteria</taxon>
        <taxon>Pseudomonadati</taxon>
        <taxon>Campylobacterota</taxon>
        <taxon>Epsilonproteobacteria</taxon>
        <taxon>Campylobacterales</taxon>
        <taxon>Campylobacteraceae</taxon>
        <taxon>Campylobacter</taxon>
    </lineage>
</organism>
<dbReference type="HOGENOM" id="CLU_016957_0_0_7"/>
<dbReference type="AlphaFoldDB" id="A0A0A8HBC5"/>
<dbReference type="CDD" id="cd18785">
    <property type="entry name" value="SF2_C"/>
    <property type="match status" value="1"/>
</dbReference>
<dbReference type="Gene3D" id="3.40.50.300">
    <property type="entry name" value="P-loop containing nucleotide triphosphate hydrolases"/>
    <property type="match status" value="1"/>
</dbReference>
<name>A0A0A8HBC5_9BACT</name>
<dbReference type="OrthoDB" id="9803459at2"/>
<dbReference type="GO" id="GO:0005829">
    <property type="term" value="C:cytosol"/>
    <property type="evidence" value="ECO:0007669"/>
    <property type="project" value="TreeGrafter"/>
</dbReference>
<dbReference type="SMART" id="SM00487">
    <property type="entry name" value="DEXDc"/>
    <property type="match status" value="1"/>
</dbReference>
<gene>
    <name evidence="2" type="ORF">CSUB8521_1459</name>
</gene>
<dbReference type="PROSITE" id="PS51192">
    <property type="entry name" value="HELICASE_ATP_BIND_1"/>
    <property type="match status" value="1"/>
</dbReference>
<dbReference type="InterPro" id="IPR014001">
    <property type="entry name" value="Helicase_ATP-bd"/>
</dbReference>
<accession>A0A0A8HBC5</accession>
<evidence type="ECO:0000313" key="2">
    <source>
        <dbReference type="EMBL" id="AJC91282.1"/>
    </source>
</evidence>
<feature type="domain" description="Helicase ATP-binding" evidence="1">
    <location>
        <begin position="50"/>
        <end position="241"/>
    </location>
</feature>
<dbReference type="Pfam" id="PF04851">
    <property type="entry name" value="ResIII"/>
    <property type="match status" value="1"/>
</dbReference>
<dbReference type="KEGG" id="csm:CSUB8521_1459"/>
<dbReference type="RefSeq" id="WP_039664454.1">
    <property type="nucleotide sequence ID" value="NZ_CP007772.1"/>
</dbReference>
<dbReference type="GO" id="GO:0005524">
    <property type="term" value="F:ATP binding"/>
    <property type="evidence" value="ECO:0007669"/>
    <property type="project" value="InterPro"/>
</dbReference>
<dbReference type="InterPro" id="IPR027417">
    <property type="entry name" value="P-loop_NTPase"/>
</dbReference>
<dbReference type="Proteomes" id="UP000031135">
    <property type="component" value="Chromosome"/>
</dbReference>
<proteinExistence type="predicted"/>
<evidence type="ECO:0000259" key="1">
    <source>
        <dbReference type="PROSITE" id="PS51192"/>
    </source>
</evidence>
<dbReference type="CDD" id="cd17926">
    <property type="entry name" value="DEXHc_RE"/>
    <property type="match status" value="1"/>
</dbReference>
<dbReference type="PANTHER" id="PTHR47396:SF1">
    <property type="entry name" value="ATP-DEPENDENT HELICASE IRC3-RELATED"/>
    <property type="match status" value="1"/>
</dbReference>
<dbReference type="SUPFAM" id="SSF52540">
    <property type="entry name" value="P-loop containing nucleoside triphosphate hydrolases"/>
    <property type="match status" value="2"/>
</dbReference>
<sequence>MFNKKLHELLQEEFGKRGIEQIEIPFYIKENLSKELRFYQEKALKHYYANSDSIKQRHLMFNMATGSGKTLIMAALILDCYKKGYRNFIFFVNSTSILEKTKENFANIYSNKYLFKENINIDSKNIEINIINNLFESKDECINIHFTTIQALFSLFKNERENSLSFEDLKNKKLVFLADESHHLNSNTKNKNENELKEGWEAIIKKAYESNDENLLFEFSATIPQEFNVLKKYQDKIIYEYALKEFCEDGYSKRIFLVKYDNDSLEHRFLGAVLCSLYRELLAQKYKIALKPVILFKSESIKESIQNQKNFIDFIDNLQSLHIENFYKNINEESELLYKSLEFFKKEYQNTYAKTIVIFLKNNFKTLYMLNTNDDKELEKNQILLNNLEEKNNQIRVIFCVDKLNEGWDVLNLFDIVRLGNKKASKAITTKEVQLIGRGARYYPFKSDLFDFDDELKFKRRYDSDLKNELNVLERLTYHTRNDVEFIKQLNENMRKEGLLFEEEKTRIDLIVNEEIKKIVKNNKIYYANNKRIKKCNLENFNIKQSELKQKITDLQIPYFSNSIKESEEKFEKIKEEYDLQKPSTLNHINSIYFLKAMNILGLDFNKINENLTFKSKKDFIENYLKNIEVRFSKKQEFNQINNLKIAKYILENFKSFKQSIKQEYEVSEFETHEFNIGNKIVFKNKKNFKEMNFEWLYHKAFCFDSDLEKDFLIFIEEHKDEIDKIFSKWFIIRNEGFEEFKIYDNRKDETTYATGFEPDFIFFGKKKDNDNFLNIQCFIETKGEHLAKGNDKWKEDFLKTLKGKEISINNGAKLTLQSLPFFINKDFKMNDKFVSSFDEFLI</sequence>
<dbReference type="GO" id="GO:0003677">
    <property type="term" value="F:DNA binding"/>
    <property type="evidence" value="ECO:0007669"/>
    <property type="project" value="InterPro"/>
</dbReference>
<dbReference type="InterPro" id="IPR050742">
    <property type="entry name" value="Helicase_Restrict-Modif_Enz"/>
</dbReference>
<dbReference type="GO" id="GO:0016787">
    <property type="term" value="F:hydrolase activity"/>
    <property type="evidence" value="ECO:0007669"/>
    <property type="project" value="InterPro"/>
</dbReference>